<evidence type="ECO:0000313" key="7">
    <source>
        <dbReference type="Ensembl" id="ENSACIP00000015129.1"/>
    </source>
</evidence>
<dbReference type="SUPFAM" id="SSF54117">
    <property type="entry name" value="Interleukin 8-like chemokines"/>
    <property type="match status" value="1"/>
</dbReference>
<dbReference type="GeneTree" id="ENSGT00970000193565"/>
<proteinExistence type="predicted"/>
<dbReference type="InterPro" id="IPR039809">
    <property type="entry name" value="Chemokine_b/g/d"/>
</dbReference>
<dbReference type="OMA" id="CDQFSNN"/>
<name>A0A3Q0RRS8_AMPCI</name>
<dbReference type="Pfam" id="PF00048">
    <property type="entry name" value="IL8"/>
    <property type="match status" value="1"/>
</dbReference>
<dbReference type="GO" id="GO:0008009">
    <property type="term" value="F:chemokine activity"/>
    <property type="evidence" value="ECO:0007669"/>
    <property type="project" value="InterPro"/>
</dbReference>
<evidence type="ECO:0000256" key="1">
    <source>
        <dbReference type="ARBA" id="ARBA00004613"/>
    </source>
</evidence>
<evidence type="ECO:0000256" key="2">
    <source>
        <dbReference type="ARBA" id="ARBA00022514"/>
    </source>
</evidence>
<protein>
    <recommendedName>
        <fullName evidence="6">Chemokine interleukin-8-like domain-containing protein</fullName>
    </recommendedName>
</protein>
<dbReference type="Ensembl" id="ENSACIT00000015537.1">
    <property type="protein sequence ID" value="ENSACIP00000015129.1"/>
    <property type="gene ID" value="ENSACIG00000011734.1"/>
</dbReference>
<dbReference type="STRING" id="61819.ENSACIP00000015129"/>
<keyword evidence="3" id="KW-0964">Secreted</keyword>
<dbReference type="Gene3D" id="2.40.50.40">
    <property type="match status" value="1"/>
</dbReference>
<accession>A0A3Q0RRS8</accession>
<feature type="signal peptide" evidence="5">
    <location>
        <begin position="1"/>
        <end position="20"/>
    </location>
</feature>
<dbReference type="GO" id="GO:0005615">
    <property type="term" value="C:extracellular space"/>
    <property type="evidence" value="ECO:0007669"/>
    <property type="project" value="UniProtKB-KW"/>
</dbReference>
<reference evidence="7" key="1">
    <citation type="submission" date="2025-08" db="UniProtKB">
        <authorList>
            <consortium name="Ensembl"/>
        </authorList>
    </citation>
    <scope>IDENTIFICATION</scope>
</reference>
<evidence type="ECO:0000256" key="4">
    <source>
        <dbReference type="ARBA" id="ARBA00022729"/>
    </source>
</evidence>
<dbReference type="AlphaFoldDB" id="A0A3Q0RRS8"/>
<evidence type="ECO:0000256" key="3">
    <source>
        <dbReference type="ARBA" id="ARBA00022525"/>
    </source>
</evidence>
<keyword evidence="8" id="KW-1185">Reference proteome</keyword>
<sequence length="94" mass="10516">MKTLSFSLLLLLLTLCSCNAIRESPGVCCFNFKKSAVPSMRVSSITQTHSSCLKKAFIVHTVRGKQICYSQTFQWAQDLYHLLNTEGSGRTKVI</sequence>
<reference evidence="7" key="2">
    <citation type="submission" date="2025-09" db="UniProtKB">
        <authorList>
            <consortium name="Ensembl"/>
        </authorList>
    </citation>
    <scope>IDENTIFICATION</scope>
</reference>
<evidence type="ECO:0000259" key="6">
    <source>
        <dbReference type="SMART" id="SM00199"/>
    </source>
</evidence>
<dbReference type="PANTHER" id="PTHR12015:SF183">
    <property type="entry name" value="C-C MOTIF CHEMOKINE 3"/>
    <property type="match status" value="1"/>
</dbReference>
<keyword evidence="2" id="KW-0202">Cytokine</keyword>
<dbReference type="GO" id="GO:0006955">
    <property type="term" value="P:immune response"/>
    <property type="evidence" value="ECO:0007669"/>
    <property type="project" value="InterPro"/>
</dbReference>
<organism evidence="7 8">
    <name type="scientific">Amphilophus citrinellus</name>
    <name type="common">Midas cichlid</name>
    <name type="synonym">Cichlasoma citrinellum</name>
    <dbReference type="NCBI Taxonomy" id="61819"/>
    <lineage>
        <taxon>Eukaryota</taxon>
        <taxon>Metazoa</taxon>
        <taxon>Chordata</taxon>
        <taxon>Craniata</taxon>
        <taxon>Vertebrata</taxon>
        <taxon>Euteleostomi</taxon>
        <taxon>Actinopterygii</taxon>
        <taxon>Neopterygii</taxon>
        <taxon>Teleostei</taxon>
        <taxon>Neoteleostei</taxon>
        <taxon>Acanthomorphata</taxon>
        <taxon>Ovalentaria</taxon>
        <taxon>Cichlomorphae</taxon>
        <taxon>Cichliformes</taxon>
        <taxon>Cichlidae</taxon>
        <taxon>New World cichlids</taxon>
        <taxon>Cichlasomatinae</taxon>
        <taxon>Heroini</taxon>
        <taxon>Amphilophus</taxon>
    </lineage>
</organism>
<evidence type="ECO:0000256" key="5">
    <source>
        <dbReference type="SAM" id="SignalP"/>
    </source>
</evidence>
<dbReference type="PROSITE" id="PS51257">
    <property type="entry name" value="PROKAR_LIPOPROTEIN"/>
    <property type="match status" value="1"/>
</dbReference>
<comment type="subcellular location">
    <subcellularLocation>
        <location evidence="1">Secreted</location>
    </subcellularLocation>
</comment>
<dbReference type="PANTHER" id="PTHR12015">
    <property type="entry name" value="SMALL INDUCIBLE CYTOKINE A"/>
    <property type="match status" value="1"/>
</dbReference>
<dbReference type="Proteomes" id="UP000261340">
    <property type="component" value="Unplaced"/>
</dbReference>
<evidence type="ECO:0000313" key="8">
    <source>
        <dbReference type="Proteomes" id="UP000261340"/>
    </source>
</evidence>
<feature type="domain" description="Chemokine interleukin-8-like" evidence="6">
    <location>
        <begin position="25"/>
        <end position="83"/>
    </location>
</feature>
<feature type="chain" id="PRO_5018714909" description="Chemokine interleukin-8-like domain-containing protein" evidence="5">
    <location>
        <begin position="21"/>
        <end position="94"/>
    </location>
</feature>
<dbReference type="InterPro" id="IPR001811">
    <property type="entry name" value="Chemokine_IL8-like_dom"/>
</dbReference>
<keyword evidence="4 5" id="KW-0732">Signal</keyword>
<dbReference type="SMART" id="SM00199">
    <property type="entry name" value="SCY"/>
    <property type="match status" value="1"/>
</dbReference>
<dbReference type="InterPro" id="IPR036048">
    <property type="entry name" value="Interleukin_8-like_sf"/>
</dbReference>